<dbReference type="Proteomes" id="UP001207930">
    <property type="component" value="Unassembled WGS sequence"/>
</dbReference>
<comment type="caution">
    <text evidence="2">The sequence shown here is derived from an EMBL/GenBank/DDBJ whole genome shotgun (WGS) entry which is preliminary data.</text>
</comment>
<evidence type="ECO:0008006" key="4">
    <source>
        <dbReference type="Google" id="ProtNLM"/>
    </source>
</evidence>
<gene>
    <name evidence="2" type="ORF">OKA04_02410</name>
</gene>
<organism evidence="2 3">
    <name type="scientific">Luteolibacter flavescens</name>
    <dbReference type="NCBI Taxonomy" id="1859460"/>
    <lineage>
        <taxon>Bacteria</taxon>
        <taxon>Pseudomonadati</taxon>
        <taxon>Verrucomicrobiota</taxon>
        <taxon>Verrucomicrobiia</taxon>
        <taxon>Verrucomicrobiales</taxon>
        <taxon>Verrucomicrobiaceae</taxon>
        <taxon>Luteolibacter</taxon>
    </lineage>
</organism>
<name>A0ABT3FJ11_9BACT</name>
<reference evidence="2 3" key="1">
    <citation type="submission" date="2022-10" db="EMBL/GenBank/DDBJ databases">
        <title>Luteolibacter flavescens strain MCCC 1K03193, whole genome shotgun sequencing project.</title>
        <authorList>
            <person name="Zhao G."/>
            <person name="Shen L."/>
        </authorList>
    </citation>
    <scope>NUCLEOTIDE SEQUENCE [LARGE SCALE GENOMIC DNA]</scope>
    <source>
        <strain evidence="2 3">MCCC 1K03193</strain>
    </source>
</reference>
<evidence type="ECO:0000313" key="3">
    <source>
        <dbReference type="Proteomes" id="UP001207930"/>
    </source>
</evidence>
<proteinExistence type="predicted"/>
<dbReference type="EMBL" id="JAPDDS010000001">
    <property type="protein sequence ID" value="MCW1883562.1"/>
    <property type="molecule type" value="Genomic_DNA"/>
</dbReference>
<sequence length="117" mass="13213">MSLTMSNKKNATSSLRGKRYTLQEKADVLEFVDRYNAEHGRGGQTAATKKFQLSPLSISSWRKQAISRGTLPYHSPSANLPVGRMISQLQELHERIIEQEQVIQRLKAKFDALKASL</sequence>
<evidence type="ECO:0000256" key="1">
    <source>
        <dbReference type="SAM" id="Coils"/>
    </source>
</evidence>
<protein>
    <recommendedName>
        <fullName evidence="4">Transposase</fullName>
    </recommendedName>
</protein>
<accession>A0ABT3FJ11</accession>
<keyword evidence="1" id="KW-0175">Coiled coil</keyword>
<keyword evidence="3" id="KW-1185">Reference proteome</keyword>
<dbReference type="RefSeq" id="WP_264499521.1">
    <property type="nucleotide sequence ID" value="NZ_JAPDDS010000001.1"/>
</dbReference>
<evidence type="ECO:0000313" key="2">
    <source>
        <dbReference type="EMBL" id="MCW1883562.1"/>
    </source>
</evidence>
<feature type="coiled-coil region" evidence="1">
    <location>
        <begin position="89"/>
        <end position="116"/>
    </location>
</feature>